<dbReference type="Proteomes" id="UP000275267">
    <property type="component" value="Unassembled WGS sequence"/>
</dbReference>
<gene>
    <name evidence="2" type="ORF">C2845_PM02G08870</name>
</gene>
<name>A0A3L6SEL3_PANMI</name>
<reference evidence="3" key="1">
    <citation type="journal article" date="2019" name="Nat. Commun.">
        <title>The genome of broomcorn millet.</title>
        <authorList>
            <person name="Zou C."/>
            <person name="Miki D."/>
            <person name="Li D."/>
            <person name="Tang Q."/>
            <person name="Xiao L."/>
            <person name="Rajput S."/>
            <person name="Deng P."/>
            <person name="Jia W."/>
            <person name="Huang R."/>
            <person name="Zhang M."/>
            <person name="Sun Y."/>
            <person name="Hu J."/>
            <person name="Fu X."/>
            <person name="Schnable P.S."/>
            <person name="Li F."/>
            <person name="Zhang H."/>
            <person name="Feng B."/>
            <person name="Zhu X."/>
            <person name="Liu R."/>
            <person name="Schnable J.C."/>
            <person name="Zhu J.-K."/>
            <person name="Zhang H."/>
        </authorList>
    </citation>
    <scope>NUCLEOTIDE SEQUENCE [LARGE SCALE GENOMIC DNA]</scope>
</reference>
<proteinExistence type="predicted"/>
<evidence type="ECO:0000256" key="1">
    <source>
        <dbReference type="SAM" id="Coils"/>
    </source>
</evidence>
<keyword evidence="1" id="KW-0175">Coiled coil</keyword>
<sequence length="345" mass="37679">MEGLPAANSGKKMHVDTSIRIHRTASDAAEELEDEIPLVERLNSIIKMMRKQHTTEFSVKGAEQELIVEGANNFRSIYASVGAKKAILHKDIEHAVADELVGSLSMVDGLSCGSVTKMALNKCLQQTEEEDLVISDEEKNSRPECGDLLFHNIIQAANSGSNEAIIGAGSEVDMLPSPEDILVIRDCEVETTLSDRTLRQEPHVVAHAAAIQTYVGHSGGPTEEMQKRIVAGDKVHKDKIGNSERPSSSRLVDGIIKQVGTKVCTKTVYYLSRFDRTKDAWDKDANCTGGNPDVNMPRRAVGTMEMIKMASALRMAEIAELKKNIDRLKEEILALEAAATSKGEV</sequence>
<feature type="coiled-coil region" evidence="1">
    <location>
        <begin position="311"/>
        <end position="338"/>
    </location>
</feature>
<protein>
    <submittedName>
        <fullName evidence="2">Uncharacterized protein</fullName>
    </submittedName>
</protein>
<accession>A0A3L6SEL3</accession>
<dbReference type="EMBL" id="PQIB02000005">
    <property type="protein sequence ID" value="RLN18356.1"/>
    <property type="molecule type" value="Genomic_DNA"/>
</dbReference>
<organism evidence="2 3">
    <name type="scientific">Panicum miliaceum</name>
    <name type="common">Proso millet</name>
    <name type="synonym">Broomcorn millet</name>
    <dbReference type="NCBI Taxonomy" id="4540"/>
    <lineage>
        <taxon>Eukaryota</taxon>
        <taxon>Viridiplantae</taxon>
        <taxon>Streptophyta</taxon>
        <taxon>Embryophyta</taxon>
        <taxon>Tracheophyta</taxon>
        <taxon>Spermatophyta</taxon>
        <taxon>Magnoliopsida</taxon>
        <taxon>Liliopsida</taxon>
        <taxon>Poales</taxon>
        <taxon>Poaceae</taxon>
        <taxon>PACMAD clade</taxon>
        <taxon>Panicoideae</taxon>
        <taxon>Panicodae</taxon>
        <taxon>Paniceae</taxon>
        <taxon>Panicinae</taxon>
        <taxon>Panicum</taxon>
        <taxon>Panicum sect. Panicum</taxon>
    </lineage>
</organism>
<comment type="caution">
    <text evidence="2">The sequence shown here is derived from an EMBL/GenBank/DDBJ whole genome shotgun (WGS) entry which is preliminary data.</text>
</comment>
<evidence type="ECO:0000313" key="2">
    <source>
        <dbReference type="EMBL" id="RLN18356.1"/>
    </source>
</evidence>
<dbReference type="STRING" id="4540.A0A3L6SEL3"/>
<evidence type="ECO:0000313" key="3">
    <source>
        <dbReference type="Proteomes" id="UP000275267"/>
    </source>
</evidence>
<dbReference type="AlphaFoldDB" id="A0A3L6SEL3"/>
<keyword evidence="3" id="KW-1185">Reference proteome</keyword>
<dbReference type="OrthoDB" id="1572276at2759"/>